<evidence type="ECO:0000256" key="1">
    <source>
        <dbReference type="ARBA" id="ARBA00023015"/>
    </source>
</evidence>
<evidence type="ECO:0000313" key="4">
    <source>
        <dbReference type="EMBL" id="MTU43243.1"/>
    </source>
</evidence>
<dbReference type="InterPro" id="IPR028978">
    <property type="entry name" value="Chorismate_lyase_/UTRA_dom_sf"/>
</dbReference>
<dbReference type="Gene3D" id="3.40.1410.10">
    <property type="entry name" value="Chorismate lyase-like"/>
    <property type="match status" value="1"/>
</dbReference>
<evidence type="ECO:0000256" key="2">
    <source>
        <dbReference type="ARBA" id="ARBA00023125"/>
    </source>
</evidence>
<accession>A0A6I3S0D2</accession>
<dbReference type="RefSeq" id="WP_155165240.1">
    <property type="nucleotide sequence ID" value="NZ_CAUEYH010000007.1"/>
</dbReference>
<dbReference type="Pfam" id="PF00392">
    <property type="entry name" value="GntR"/>
    <property type="match status" value="1"/>
</dbReference>
<evidence type="ECO:0000256" key="3">
    <source>
        <dbReference type="ARBA" id="ARBA00023163"/>
    </source>
</evidence>
<keyword evidence="3" id="KW-0804">Transcription</keyword>
<sequence>MPSLYYSDAVCSKPLFEQVKEKIIDQIRKGVWQANAMLPNELALADMYSVSQGTVRRALQALVQEGILVRHQGRGTFVASFRRNVSNVKTRINWFESDDVTLKVGQSKIVSFEKIAPLGKVLQRVGTQQGERVFHIRRETSWAPNGEVVCFDDIYLPERFYPGLTLEKLTSSDYPIIYAFYQEVYGVTVTHMQDVARAVLLNPEQAQKAGVQTPFPGIMIQRTSHNSYGEIVELRFLLNVTENQSMILSR</sequence>
<dbReference type="GO" id="GO:0045892">
    <property type="term" value="P:negative regulation of DNA-templated transcription"/>
    <property type="evidence" value="ECO:0007669"/>
    <property type="project" value="TreeGrafter"/>
</dbReference>
<keyword evidence="1" id="KW-0805">Transcription regulation</keyword>
<dbReference type="Proteomes" id="UP000462362">
    <property type="component" value="Unassembled WGS sequence"/>
</dbReference>
<dbReference type="FunFam" id="1.10.10.10:FF:000079">
    <property type="entry name" value="GntR family transcriptional regulator"/>
    <property type="match status" value="1"/>
</dbReference>
<dbReference type="PRINTS" id="PR00035">
    <property type="entry name" value="HTHGNTR"/>
</dbReference>
<dbReference type="Gene3D" id="1.10.10.10">
    <property type="entry name" value="Winged helix-like DNA-binding domain superfamily/Winged helix DNA-binding domain"/>
    <property type="match status" value="1"/>
</dbReference>
<dbReference type="InterPro" id="IPR000524">
    <property type="entry name" value="Tscrpt_reg_HTH_GntR"/>
</dbReference>
<dbReference type="InterPro" id="IPR050679">
    <property type="entry name" value="Bact_HTH_transcr_reg"/>
</dbReference>
<reference evidence="4 5" key="1">
    <citation type="journal article" date="2019" name="Nat. Med.">
        <title>A library of human gut bacterial isolates paired with longitudinal multiomics data enables mechanistic microbiome research.</title>
        <authorList>
            <person name="Poyet M."/>
            <person name="Groussin M."/>
            <person name="Gibbons S.M."/>
            <person name="Avila-Pacheco J."/>
            <person name="Jiang X."/>
            <person name="Kearney S.M."/>
            <person name="Perrotta A.R."/>
            <person name="Berdy B."/>
            <person name="Zhao S."/>
            <person name="Lieberman T.D."/>
            <person name="Swanson P.K."/>
            <person name="Smith M."/>
            <person name="Roesemann S."/>
            <person name="Alexander J.E."/>
            <person name="Rich S.A."/>
            <person name="Livny J."/>
            <person name="Vlamakis H."/>
            <person name="Clish C."/>
            <person name="Bullock K."/>
            <person name="Deik A."/>
            <person name="Scott J."/>
            <person name="Pierce K.A."/>
            <person name="Xavier R.J."/>
            <person name="Alm E.J."/>
        </authorList>
    </citation>
    <scope>NUCLEOTIDE SEQUENCE [LARGE SCALE GENOMIC DNA]</scope>
    <source>
        <strain evidence="4 5">BIOML-A2</strain>
    </source>
</reference>
<dbReference type="PANTHER" id="PTHR44846:SF17">
    <property type="entry name" value="GNTR-FAMILY TRANSCRIPTIONAL REGULATOR"/>
    <property type="match status" value="1"/>
</dbReference>
<keyword evidence="2" id="KW-0238">DNA-binding</keyword>
<dbReference type="SMART" id="SM00866">
    <property type="entry name" value="UTRA"/>
    <property type="match status" value="1"/>
</dbReference>
<dbReference type="GO" id="GO:0003677">
    <property type="term" value="F:DNA binding"/>
    <property type="evidence" value="ECO:0007669"/>
    <property type="project" value="UniProtKB-KW"/>
</dbReference>
<dbReference type="InterPro" id="IPR036390">
    <property type="entry name" value="WH_DNA-bd_sf"/>
</dbReference>
<comment type="caution">
    <text evidence="4">The sequence shown here is derived from an EMBL/GenBank/DDBJ whole genome shotgun (WGS) entry which is preliminary data.</text>
</comment>
<dbReference type="CDD" id="cd07377">
    <property type="entry name" value="WHTH_GntR"/>
    <property type="match status" value="1"/>
</dbReference>
<dbReference type="PROSITE" id="PS50949">
    <property type="entry name" value="HTH_GNTR"/>
    <property type="match status" value="1"/>
</dbReference>
<organism evidence="4 5">
    <name type="scientific">Parasutterella excrementihominis</name>
    <dbReference type="NCBI Taxonomy" id="487175"/>
    <lineage>
        <taxon>Bacteria</taxon>
        <taxon>Pseudomonadati</taxon>
        <taxon>Pseudomonadota</taxon>
        <taxon>Betaproteobacteria</taxon>
        <taxon>Burkholderiales</taxon>
        <taxon>Sutterellaceae</taxon>
        <taxon>Parasutterella</taxon>
    </lineage>
</organism>
<gene>
    <name evidence="4" type="ORF">GMD42_06330</name>
</gene>
<dbReference type="SMART" id="SM00345">
    <property type="entry name" value="HTH_GNTR"/>
    <property type="match status" value="1"/>
</dbReference>
<dbReference type="InterPro" id="IPR011663">
    <property type="entry name" value="UTRA"/>
</dbReference>
<dbReference type="AlphaFoldDB" id="A0A6I3S0D2"/>
<dbReference type="EMBL" id="WNCL01000015">
    <property type="protein sequence ID" value="MTU43243.1"/>
    <property type="molecule type" value="Genomic_DNA"/>
</dbReference>
<dbReference type="SUPFAM" id="SSF64288">
    <property type="entry name" value="Chorismate lyase-like"/>
    <property type="match status" value="1"/>
</dbReference>
<proteinExistence type="predicted"/>
<dbReference type="Pfam" id="PF07702">
    <property type="entry name" value="UTRA"/>
    <property type="match status" value="1"/>
</dbReference>
<dbReference type="PANTHER" id="PTHR44846">
    <property type="entry name" value="MANNOSYL-D-GLYCERATE TRANSPORT/METABOLISM SYSTEM REPRESSOR MNGR-RELATED"/>
    <property type="match status" value="1"/>
</dbReference>
<name>A0A6I3S0D2_9BURK</name>
<dbReference type="GO" id="GO:0003700">
    <property type="term" value="F:DNA-binding transcription factor activity"/>
    <property type="evidence" value="ECO:0007669"/>
    <property type="project" value="InterPro"/>
</dbReference>
<dbReference type="InterPro" id="IPR036388">
    <property type="entry name" value="WH-like_DNA-bd_sf"/>
</dbReference>
<evidence type="ECO:0000313" key="5">
    <source>
        <dbReference type="Proteomes" id="UP000462362"/>
    </source>
</evidence>
<dbReference type="SUPFAM" id="SSF46785">
    <property type="entry name" value="Winged helix' DNA-binding domain"/>
    <property type="match status" value="1"/>
</dbReference>
<protein>
    <submittedName>
        <fullName evidence="4">GntR family transcriptional regulator</fullName>
    </submittedName>
</protein>